<evidence type="ECO:0000259" key="7">
    <source>
        <dbReference type="PROSITE" id="PS51686"/>
    </source>
</evidence>
<keyword evidence="2 5" id="KW-0808">Transferase</keyword>
<dbReference type="InterPro" id="IPR029063">
    <property type="entry name" value="SAM-dependent_MTases_sf"/>
</dbReference>
<dbReference type="SUPFAM" id="SSF53335">
    <property type="entry name" value="S-adenosyl-L-methionine-dependent methyltransferases"/>
    <property type="match status" value="1"/>
</dbReference>
<dbReference type="Pfam" id="PF01189">
    <property type="entry name" value="Methyltr_RsmB-F"/>
    <property type="match status" value="1"/>
</dbReference>
<dbReference type="GO" id="GO:0070475">
    <property type="term" value="P:rRNA base methylation"/>
    <property type="evidence" value="ECO:0007669"/>
    <property type="project" value="TreeGrafter"/>
</dbReference>
<keyword evidence="1 5" id="KW-0489">Methyltransferase</keyword>
<dbReference type="Pfam" id="PF21148">
    <property type="entry name" value="NSUN5_fdxn-like"/>
    <property type="match status" value="1"/>
</dbReference>
<dbReference type="Gene3D" id="3.30.70.1170">
    <property type="entry name" value="Sun protein, domain 3"/>
    <property type="match status" value="1"/>
</dbReference>
<sequence length="697" mass="76028">MDFYHRAALILDSLDQKKGSVKGLCMAEAKKGKKVGEGARFLKVVVEVLKCESPGRSSAFIDIRHRADNGMPLDVDRPHIQHLLTATKLLASEPTLFVPPTSAAALNTAVKSGSAASANKALKAAPKWQKQPKKTPTPENLANVMVHDLLFAKRGLSLPKEHKVRKKLEKYKPALDKENEREKRRRKVATNEGLQIALPEKVASSLEGIGKGKKREHDADRFAEEGASGLEFMPGEIRWLRVNTLRWSVEAAVEWFEKVGWEMFEEVDEMLAASQSKPKVFALDAHIEPLLALPASVSLPTISAYQDGRLLAQDKASCMPAWVLLSPVLADAEEGLLEEKGKGKGVRVLDATAAPGNKTTMAAALVADDRISGKVVACERDQGRFKVLKDMLKRADAKNVQPMNVDFLSLKPDDPKLKNVTHLLVDPSCSGSGIPSRLDHLIPSSPEHEHLTRIRALSNFQLAIVSHALRFAGAQRVVYSTCSVWEQEDENVVMRVLAKKEMREMGWRLAKREEVLPTWERRGRVEACGGDAELADSMVRCLPEDGTNGFFVACFVKDTDATPIEAPNMPERRKIEAEEVQVDEVEMSANGAEELAEAAATGVTAEQDVVLPAVANGKKGGKKAKSTVTQATRNAKEEVLGKSDAVAAPKEKAPAADGKGGKKLTKKQLYLLKKEELKRKKAEAGGGAAAESEADDE</sequence>
<dbReference type="PANTHER" id="PTHR22807:SF4">
    <property type="entry name" value="28S RRNA (CYTOSINE-C(5))-METHYLTRANSFERASE"/>
    <property type="match status" value="1"/>
</dbReference>
<feature type="active site" description="Nucleophile" evidence="5">
    <location>
        <position position="482"/>
    </location>
</feature>
<dbReference type="OrthoDB" id="435282at2759"/>
<feature type="region of interest" description="Disordered" evidence="6">
    <location>
        <begin position="617"/>
        <end position="665"/>
    </location>
</feature>
<evidence type="ECO:0000313" key="9">
    <source>
        <dbReference type="Proteomes" id="UP000237144"/>
    </source>
</evidence>
<feature type="binding site" evidence="5">
    <location>
        <position position="406"/>
    </location>
    <ligand>
        <name>S-adenosyl-L-methionine</name>
        <dbReference type="ChEBI" id="CHEBI:59789"/>
    </ligand>
</feature>
<accession>A0A2S5BE56</accession>
<dbReference type="PROSITE" id="PS51686">
    <property type="entry name" value="SAM_MT_RSMB_NOP"/>
    <property type="match status" value="1"/>
</dbReference>
<dbReference type="InterPro" id="IPR001678">
    <property type="entry name" value="MeTrfase_RsmB-F_NOP2_dom"/>
</dbReference>
<dbReference type="GO" id="GO:0008173">
    <property type="term" value="F:RNA methyltransferase activity"/>
    <property type="evidence" value="ECO:0007669"/>
    <property type="project" value="InterPro"/>
</dbReference>
<dbReference type="InterPro" id="IPR049560">
    <property type="entry name" value="MeTrfase_RsmB-F_NOP2_cat"/>
</dbReference>
<evidence type="ECO:0000313" key="8">
    <source>
        <dbReference type="EMBL" id="POY75052.1"/>
    </source>
</evidence>
<dbReference type="AlphaFoldDB" id="A0A2S5BE56"/>
<proteinExistence type="inferred from homology"/>
<feature type="region of interest" description="Disordered" evidence="6">
    <location>
        <begin position="678"/>
        <end position="697"/>
    </location>
</feature>
<evidence type="ECO:0000256" key="4">
    <source>
        <dbReference type="ARBA" id="ARBA00022884"/>
    </source>
</evidence>
<reference evidence="8 9" key="1">
    <citation type="journal article" date="2018" name="Front. Microbiol.">
        <title>Prospects for Fungal Bioremediation of Acidic Radioactive Waste Sites: Characterization and Genome Sequence of Rhodotorula taiwanensis MD1149.</title>
        <authorList>
            <person name="Tkavc R."/>
            <person name="Matrosova V.Y."/>
            <person name="Grichenko O.E."/>
            <person name="Gostincar C."/>
            <person name="Volpe R.P."/>
            <person name="Klimenkova P."/>
            <person name="Gaidamakova E.K."/>
            <person name="Zhou C.E."/>
            <person name="Stewart B.J."/>
            <person name="Lyman M.G."/>
            <person name="Malfatti S.A."/>
            <person name="Rubinfeld B."/>
            <person name="Courtot M."/>
            <person name="Singh J."/>
            <person name="Dalgard C.L."/>
            <person name="Hamilton T."/>
            <person name="Frey K.G."/>
            <person name="Gunde-Cimerman N."/>
            <person name="Dugan L."/>
            <person name="Daly M.J."/>
        </authorList>
    </citation>
    <scope>NUCLEOTIDE SEQUENCE [LARGE SCALE GENOMIC DNA]</scope>
    <source>
        <strain evidence="8 9">MD1149</strain>
    </source>
</reference>
<dbReference type="STRING" id="741276.A0A2S5BE56"/>
<name>A0A2S5BE56_9BASI</name>
<keyword evidence="3 5" id="KW-0949">S-adenosyl-L-methionine</keyword>
<dbReference type="InterPro" id="IPR049561">
    <property type="entry name" value="NSUN5_7_fdxn-like"/>
</dbReference>
<feature type="binding site" evidence="5">
    <location>
        <position position="379"/>
    </location>
    <ligand>
        <name>S-adenosyl-L-methionine</name>
        <dbReference type="ChEBI" id="CHEBI:59789"/>
    </ligand>
</feature>
<keyword evidence="9" id="KW-1185">Reference proteome</keyword>
<keyword evidence="4 5" id="KW-0694">RNA-binding</keyword>
<organism evidence="8 9">
    <name type="scientific">Rhodotorula taiwanensis</name>
    <dbReference type="NCBI Taxonomy" id="741276"/>
    <lineage>
        <taxon>Eukaryota</taxon>
        <taxon>Fungi</taxon>
        <taxon>Dikarya</taxon>
        <taxon>Basidiomycota</taxon>
        <taxon>Pucciniomycotina</taxon>
        <taxon>Microbotryomycetes</taxon>
        <taxon>Sporidiobolales</taxon>
        <taxon>Sporidiobolaceae</taxon>
        <taxon>Rhodotorula</taxon>
    </lineage>
</organism>
<evidence type="ECO:0000256" key="6">
    <source>
        <dbReference type="SAM" id="MobiDB-lite"/>
    </source>
</evidence>
<dbReference type="Proteomes" id="UP000237144">
    <property type="component" value="Unassembled WGS sequence"/>
</dbReference>
<evidence type="ECO:0000256" key="2">
    <source>
        <dbReference type="ARBA" id="ARBA00022679"/>
    </source>
</evidence>
<comment type="similarity">
    <text evidence="5">Belongs to the class I-like SAM-binding methyltransferase superfamily. RsmB/NOP family.</text>
</comment>
<dbReference type="GO" id="GO:0003723">
    <property type="term" value="F:RNA binding"/>
    <property type="evidence" value="ECO:0007669"/>
    <property type="project" value="UniProtKB-UniRule"/>
</dbReference>
<gene>
    <name evidence="8" type="ORF">BMF94_2028</name>
</gene>
<dbReference type="InterPro" id="IPR023267">
    <property type="entry name" value="RCMT"/>
</dbReference>
<evidence type="ECO:0000256" key="1">
    <source>
        <dbReference type="ARBA" id="ARBA00022603"/>
    </source>
</evidence>
<feature type="binding site" evidence="5">
    <location>
        <position position="426"/>
    </location>
    <ligand>
        <name>S-adenosyl-L-methionine</name>
        <dbReference type="ChEBI" id="CHEBI:59789"/>
    </ligand>
</feature>
<dbReference type="Gene3D" id="3.40.50.150">
    <property type="entry name" value="Vaccinia Virus protein VP39"/>
    <property type="match status" value="1"/>
</dbReference>
<evidence type="ECO:0000256" key="3">
    <source>
        <dbReference type="ARBA" id="ARBA00022691"/>
    </source>
</evidence>
<protein>
    <recommendedName>
        <fullName evidence="7">SAM-dependent MTase RsmB/NOP-type domain-containing protein</fullName>
    </recommendedName>
</protein>
<feature type="domain" description="SAM-dependent MTase RsmB/NOP-type" evidence="7">
    <location>
        <begin position="228"/>
        <end position="558"/>
    </location>
</feature>
<dbReference type="PRINTS" id="PR02008">
    <property type="entry name" value="RCMTFAMILY"/>
</dbReference>
<comment type="caution">
    <text evidence="8">The sequence shown here is derived from an EMBL/GenBank/DDBJ whole genome shotgun (WGS) entry which is preliminary data.</text>
</comment>
<comment type="caution">
    <text evidence="5">Lacks conserved residue(s) required for the propagation of feature annotation.</text>
</comment>
<dbReference type="EMBL" id="PJQD01000020">
    <property type="protein sequence ID" value="POY75052.1"/>
    <property type="molecule type" value="Genomic_DNA"/>
</dbReference>
<dbReference type="GO" id="GO:0005730">
    <property type="term" value="C:nucleolus"/>
    <property type="evidence" value="ECO:0007669"/>
    <property type="project" value="TreeGrafter"/>
</dbReference>
<evidence type="ECO:0000256" key="5">
    <source>
        <dbReference type="PROSITE-ProRule" id="PRU01023"/>
    </source>
</evidence>
<dbReference type="PANTHER" id="PTHR22807">
    <property type="entry name" value="NOP2 YEAST -RELATED NOL1/NOP2/FMU SUN DOMAIN-CONTAINING"/>
    <property type="match status" value="1"/>
</dbReference>